<keyword evidence="3" id="KW-1185">Reference proteome</keyword>
<comment type="caution">
    <text evidence="2">The sequence shown here is derived from an EMBL/GenBank/DDBJ whole genome shotgun (WGS) entry which is preliminary data.</text>
</comment>
<reference evidence="2 3" key="1">
    <citation type="submission" date="2017-12" db="EMBL/GenBank/DDBJ databases">
        <title>Sequencing, de novo assembly and annotation of complete genome of a new Thraustochytrid species, strain FCC1311.</title>
        <authorList>
            <person name="Sedici K."/>
            <person name="Godart F."/>
            <person name="Aiese Cigliano R."/>
            <person name="Sanseverino W."/>
            <person name="Barakat M."/>
            <person name="Ortet P."/>
            <person name="Marechal E."/>
            <person name="Cagnac O."/>
            <person name="Amato A."/>
        </authorList>
    </citation>
    <scope>NUCLEOTIDE SEQUENCE [LARGE SCALE GENOMIC DNA]</scope>
</reference>
<evidence type="ECO:0000313" key="2">
    <source>
        <dbReference type="EMBL" id="GBG31197.1"/>
    </source>
</evidence>
<name>A0A2R5GJZ4_9STRA</name>
<evidence type="ECO:0000313" key="3">
    <source>
        <dbReference type="Proteomes" id="UP000241890"/>
    </source>
</evidence>
<evidence type="ECO:0000256" key="1">
    <source>
        <dbReference type="SAM" id="MobiDB-lite"/>
    </source>
</evidence>
<dbReference type="OrthoDB" id="260519at2759"/>
<dbReference type="InParanoid" id="A0A2R5GJZ4"/>
<proteinExistence type="predicted"/>
<dbReference type="EMBL" id="BEYU01000092">
    <property type="protein sequence ID" value="GBG31197.1"/>
    <property type="molecule type" value="Genomic_DNA"/>
</dbReference>
<accession>A0A2R5GJZ4</accession>
<protein>
    <submittedName>
        <fullName evidence="2">L-amino-acid oxidase</fullName>
    </submittedName>
</protein>
<dbReference type="PRINTS" id="PR00419">
    <property type="entry name" value="ADXRDTASE"/>
</dbReference>
<dbReference type="Proteomes" id="UP000241890">
    <property type="component" value="Unassembled WGS sequence"/>
</dbReference>
<dbReference type="PANTHER" id="PTHR42923">
    <property type="entry name" value="PROTOPORPHYRINOGEN OXIDASE"/>
    <property type="match status" value="1"/>
</dbReference>
<dbReference type="GO" id="GO:0016491">
    <property type="term" value="F:oxidoreductase activity"/>
    <property type="evidence" value="ECO:0007669"/>
    <property type="project" value="TreeGrafter"/>
</dbReference>
<organism evidence="2 3">
    <name type="scientific">Hondaea fermentalgiana</name>
    <dbReference type="NCBI Taxonomy" id="2315210"/>
    <lineage>
        <taxon>Eukaryota</taxon>
        <taxon>Sar</taxon>
        <taxon>Stramenopiles</taxon>
        <taxon>Bigyra</taxon>
        <taxon>Labyrinthulomycetes</taxon>
        <taxon>Thraustochytrida</taxon>
        <taxon>Thraustochytriidae</taxon>
        <taxon>Hondaea</taxon>
    </lineage>
</organism>
<feature type="compositionally biased region" description="Low complexity" evidence="1">
    <location>
        <begin position="28"/>
        <end position="42"/>
    </location>
</feature>
<feature type="region of interest" description="Disordered" evidence="1">
    <location>
        <begin position="28"/>
        <end position="57"/>
    </location>
</feature>
<dbReference type="Gene3D" id="3.50.50.60">
    <property type="entry name" value="FAD/NAD(P)-binding domain"/>
    <property type="match status" value="1"/>
</dbReference>
<dbReference type="SUPFAM" id="SSF51905">
    <property type="entry name" value="FAD/NAD(P)-binding domain"/>
    <property type="match status" value="1"/>
</dbReference>
<dbReference type="AlphaFoldDB" id="A0A2R5GJZ4"/>
<dbReference type="InterPro" id="IPR050464">
    <property type="entry name" value="Zeta_carotene_desat/Oxidored"/>
</dbReference>
<sequence>MTSQGYAETMAATMTAPVTAVTATMTTTTTTMPPSMPPMTTTNSPISDQGGPSGFQEQHDLAETEGFVFDQDRRNASSSSGRPSQAAAAVILALALRLQPILKNLRASVAASLRTLGKLLGLDKLVSLVRSLRAVYAGNATKINAGIAAVAAAYWLASKKRQRDARKRAPQRVAVIGSGIAGMGAAWTLNRGGKDVVLYEKKPKLGGNAKAMTWDVDGHKVETGLAVLAWPHQYFHNYNALIDELGIEYEEHELRFFVTERQKDGSTNCVFAHGRENWEPDADLAKDLKNWDRLYRFVKRVNAVFQPSPVPSMYRVGFANPLNLIPLRVLCKFFGVSQRFWNLVFVPIHTSTFLEVEMETLPATMAEVLNEVVPFTETPLMRAWKTHSYDTIKTMASELPTGAVRTSCAVESARYVARSDGSGFDIHIMDEDGKEEVFDAIVFACSAPAMNQILHGKGATLPGQVLEPNKANGLNNINDRGVVAGLKSRLLNALESTLLDNIMYTTDRDKTFEKGVVHSDADAVLPSQYKDEVLESYCNYVEVDAKNPREIENSFVISSWAPTVRHPDVQGKRAMLVSYNADSKLDAAGTDAEWVSTSREAHPCLTLFQLASSVVCWPFLQGARNGQTYFCGSAVLPANGHDLSFLSGVVAANELGAPYPFAHDPTAHDDYLRLRKLMLRFWA</sequence>
<dbReference type="Pfam" id="PF13450">
    <property type="entry name" value="NAD_binding_8"/>
    <property type="match status" value="1"/>
</dbReference>
<dbReference type="InterPro" id="IPR036188">
    <property type="entry name" value="FAD/NAD-bd_sf"/>
</dbReference>
<gene>
    <name evidence="2" type="ORF">FCC1311_074182</name>
</gene>